<comment type="caution">
    <text evidence="2">The sequence shown here is derived from an EMBL/GenBank/DDBJ whole genome shotgun (WGS) entry which is preliminary data.</text>
</comment>
<feature type="domain" description="MULE transposase" evidence="1">
    <location>
        <begin position="36"/>
        <end position="106"/>
    </location>
</feature>
<reference evidence="2 3" key="1">
    <citation type="submission" date="2024-05" db="EMBL/GenBank/DDBJ databases">
        <title>Haplotype-resolved chromosome-level genome assembly of Huyou (Citrus changshanensis).</title>
        <authorList>
            <person name="Miao C."/>
            <person name="Chen W."/>
            <person name="Wu Y."/>
            <person name="Wang L."/>
            <person name="Zhao S."/>
            <person name="Grierson D."/>
            <person name="Xu C."/>
            <person name="Chen K."/>
        </authorList>
    </citation>
    <scope>NUCLEOTIDE SEQUENCE [LARGE SCALE GENOMIC DNA]</scope>
    <source>
        <strain evidence="2">01-14</strain>
        <tissue evidence="2">Leaf</tissue>
    </source>
</reference>
<dbReference type="PANTHER" id="PTHR47718:SF15">
    <property type="entry name" value="PROTEIN FAR1-RELATED SEQUENCE 5-LIKE"/>
    <property type="match status" value="1"/>
</dbReference>
<evidence type="ECO:0000313" key="3">
    <source>
        <dbReference type="Proteomes" id="UP001428341"/>
    </source>
</evidence>
<evidence type="ECO:0000259" key="1">
    <source>
        <dbReference type="Pfam" id="PF10551"/>
    </source>
</evidence>
<sequence>MKLSISSTLDNENRLGDIFWCDGGPRADYALFGDAIAFDKTYQTNAYDKSFVVIVGINHHRCTIVFRFALLSSEIEHTYKWFLETFLNVIDGKHPQMVITDGDHAI</sequence>
<dbReference type="Pfam" id="PF10551">
    <property type="entry name" value="MULE"/>
    <property type="match status" value="1"/>
</dbReference>
<dbReference type="Proteomes" id="UP001428341">
    <property type="component" value="Unassembled WGS sequence"/>
</dbReference>
<gene>
    <name evidence="2" type="ORF">WN944_019108</name>
</gene>
<dbReference type="EMBL" id="JBCGBO010000007">
    <property type="protein sequence ID" value="KAK9187710.1"/>
    <property type="molecule type" value="Genomic_DNA"/>
</dbReference>
<dbReference type="PANTHER" id="PTHR47718">
    <property type="entry name" value="OS01G0519700 PROTEIN"/>
    <property type="match status" value="1"/>
</dbReference>
<name>A0AAP0LUU9_9ROSI</name>
<proteinExistence type="predicted"/>
<protein>
    <recommendedName>
        <fullName evidence="1">MULE transposase domain-containing protein</fullName>
    </recommendedName>
</protein>
<dbReference type="InterPro" id="IPR018289">
    <property type="entry name" value="MULE_transposase_dom"/>
</dbReference>
<dbReference type="AlphaFoldDB" id="A0AAP0LUU9"/>
<keyword evidence="3" id="KW-1185">Reference proteome</keyword>
<evidence type="ECO:0000313" key="2">
    <source>
        <dbReference type="EMBL" id="KAK9187710.1"/>
    </source>
</evidence>
<organism evidence="2 3">
    <name type="scientific">Citrus x changshan-huyou</name>
    <dbReference type="NCBI Taxonomy" id="2935761"/>
    <lineage>
        <taxon>Eukaryota</taxon>
        <taxon>Viridiplantae</taxon>
        <taxon>Streptophyta</taxon>
        <taxon>Embryophyta</taxon>
        <taxon>Tracheophyta</taxon>
        <taxon>Spermatophyta</taxon>
        <taxon>Magnoliopsida</taxon>
        <taxon>eudicotyledons</taxon>
        <taxon>Gunneridae</taxon>
        <taxon>Pentapetalae</taxon>
        <taxon>rosids</taxon>
        <taxon>malvids</taxon>
        <taxon>Sapindales</taxon>
        <taxon>Rutaceae</taxon>
        <taxon>Aurantioideae</taxon>
        <taxon>Citrus</taxon>
    </lineage>
</organism>
<accession>A0AAP0LUU9</accession>